<dbReference type="AlphaFoldDB" id="A3IMH9"/>
<evidence type="ECO:0000313" key="2">
    <source>
        <dbReference type="Proteomes" id="UP000003781"/>
    </source>
</evidence>
<gene>
    <name evidence="1" type="ORF">CY0110_28354</name>
</gene>
<proteinExistence type="predicted"/>
<sequence length="35" mass="3966">MHRLPTYDSETFTGHTKNSMIDTAESVAVRLKSLE</sequence>
<accession>A3IMH9</accession>
<keyword evidence="2" id="KW-1185">Reference proteome</keyword>
<protein>
    <submittedName>
        <fullName evidence="1">Fructose-6-phosphate aldolase</fullName>
        <ecNumber evidence="1">4.1.2.-</ecNumber>
    </submittedName>
</protein>
<comment type="caution">
    <text evidence="1">The sequence shown here is derived from an EMBL/GenBank/DDBJ whole genome shotgun (WGS) entry which is preliminary data.</text>
</comment>
<reference evidence="1 2" key="1">
    <citation type="submission" date="2007-03" db="EMBL/GenBank/DDBJ databases">
        <authorList>
            <person name="Stal L."/>
            <person name="Ferriera S."/>
            <person name="Johnson J."/>
            <person name="Kravitz S."/>
            <person name="Beeson K."/>
            <person name="Sutton G."/>
            <person name="Rogers Y.-H."/>
            <person name="Friedman R."/>
            <person name="Frazier M."/>
            <person name="Venter J.C."/>
        </authorList>
    </citation>
    <scope>NUCLEOTIDE SEQUENCE [LARGE SCALE GENOMIC DNA]</scope>
    <source>
        <strain evidence="1 2">CCY0110</strain>
    </source>
</reference>
<name>A3IMH9_9CHRO</name>
<organism evidence="1 2">
    <name type="scientific">Crocosphaera chwakensis CCY0110</name>
    <dbReference type="NCBI Taxonomy" id="391612"/>
    <lineage>
        <taxon>Bacteria</taxon>
        <taxon>Bacillati</taxon>
        <taxon>Cyanobacteriota</taxon>
        <taxon>Cyanophyceae</taxon>
        <taxon>Oscillatoriophycideae</taxon>
        <taxon>Chroococcales</taxon>
        <taxon>Aphanothecaceae</taxon>
        <taxon>Crocosphaera</taxon>
        <taxon>Crocosphaera chwakensis</taxon>
    </lineage>
</organism>
<keyword evidence="1" id="KW-0456">Lyase</keyword>
<dbReference type="GO" id="GO:0016829">
    <property type="term" value="F:lyase activity"/>
    <property type="evidence" value="ECO:0007669"/>
    <property type="project" value="UniProtKB-KW"/>
</dbReference>
<dbReference type="EMBL" id="AAXW01000007">
    <property type="protein sequence ID" value="EAZ92348.1"/>
    <property type="molecule type" value="Genomic_DNA"/>
</dbReference>
<evidence type="ECO:0000313" key="1">
    <source>
        <dbReference type="EMBL" id="EAZ92348.1"/>
    </source>
</evidence>
<dbReference type="EC" id="4.1.2.-" evidence="1"/>
<dbReference type="Proteomes" id="UP000003781">
    <property type="component" value="Unassembled WGS sequence"/>
</dbReference>